<dbReference type="Ensembl" id="ENSACDT00005031746.1">
    <property type="protein sequence ID" value="ENSACDP00005026625.1"/>
    <property type="gene ID" value="ENSACDG00005019226.1"/>
</dbReference>
<evidence type="ECO:0000256" key="1">
    <source>
        <dbReference type="ARBA" id="ARBA00004496"/>
    </source>
</evidence>
<keyword evidence="12" id="KW-1185">Reference proteome</keyword>
<sequence>GSSTGRRGVPRLGSDQLLIKGGKIVNDDQSFYADIYVEDGLIKQIGENLIVPSGVKTVDAYSQIVLPGGIDVHTRLQMPVMGMTSADDFYQGTKAALAGGTTMIIDHVFPDAGTSLLAAYEQWRECADSKACCDYSLHVDIPRWHESLKEELEALVKDKGVNSFLVFMAYKDKLQCTDAQMYEIFSIIRDLGAIAQVHAENGDIIDEEQKRLLDLGITGPEGHVLSRPEEVEAEAVYRAITIAKQANCPLYITKIMSKGAADVLAQAKRKGKALFNGELHPGRAALSRERRHIFAVPRSPFKAKPLSLFASSDHLSSVCRSGDLQVAGSAHCTFTTAQKAVGKDNFTLIPEGTNGIEERMSVIWEKCVVSGKMDENDFVAVTSTNAAKIFNCYPRKGRIAVGSDADLVLWNPKATKIISAKTHNSNVEYNIFEGTECHGAPTVVISQGKVVLEDGNLFVTQGSGRFIPRKTFPDFVYKRIKARNRLAEVHGVPRGLYDGPVHDVVLSTKAMAPTTASRMAACAGKVPPVPVRNLHQSGFSLSGSQADDHIARRTAQKIIAPPGGRSNITSLS</sequence>
<feature type="domain" description="Amidohydrolase-related" evidence="10">
    <location>
        <begin position="64"/>
        <end position="451"/>
    </location>
</feature>
<name>A0A8B9EZP6_ANSCY</name>
<dbReference type="SUPFAM" id="SSF51556">
    <property type="entry name" value="Metallo-dependent hydrolases"/>
    <property type="match status" value="1"/>
</dbReference>
<dbReference type="GO" id="GO:0016812">
    <property type="term" value="F:hydrolase activity, acting on carbon-nitrogen (but not peptide) bonds, in cyclic amides"/>
    <property type="evidence" value="ECO:0007669"/>
    <property type="project" value="TreeGrafter"/>
</dbReference>
<dbReference type="CDD" id="cd01314">
    <property type="entry name" value="D-HYD"/>
    <property type="match status" value="1"/>
</dbReference>
<evidence type="ECO:0000256" key="9">
    <source>
        <dbReference type="ARBA" id="ARBA00080205"/>
    </source>
</evidence>
<evidence type="ECO:0000259" key="10">
    <source>
        <dbReference type="Pfam" id="PF01979"/>
    </source>
</evidence>
<accession>A0A8B9EZP6</accession>
<evidence type="ECO:0000256" key="6">
    <source>
        <dbReference type="ARBA" id="ARBA00066284"/>
    </source>
</evidence>
<comment type="subcellular location">
    <subcellularLocation>
        <location evidence="1">Cytoplasm</location>
    </subcellularLocation>
</comment>
<organism evidence="11 12">
    <name type="scientific">Anser cygnoides</name>
    <name type="common">Swan goose</name>
    <dbReference type="NCBI Taxonomy" id="8845"/>
    <lineage>
        <taxon>Eukaryota</taxon>
        <taxon>Metazoa</taxon>
        <taxon>Chordata</taxon>
        <taxon>Craniata</taxon>
        <taxon>Vertebrata</taxon>
        <taxon>Euteleostomi</taxon>
        <taxon>Archelosauria</taxon>
        <taxon>Archosauria</taxon>
        <taxon>Dinosauria</taxon>
        <taxon>Saurischia</taxon>
        <taxon>Theropoda</taxon>
        <taxon>Coelurosauria</taxon>
        <taxon>Aves</taxon>
        <taxon>Neognathae</taxon>
        <taxon>Galloanserae</taxon>
        <taxon>Anseriformes</taxon>
        <taxon>Anatidae</taxon>
        <taxon>Anserinae</taxon>
        <taxon>Anser</taxon>
    </lineage>
</organism>
<evidence type="ECO:0000313" key="12">
    <source>
        <dbReference type="Proteomes" id="UP000694521"/>
    </source>
</evidence>
<dbReference type="FunFam" id="3.20.20.140:FF:000254">
    <property type="entry name" value="Dihydropyrimidinase like 2"/>
    <property type="match status" value="1"/>
</dbReference>
<evidence type="ECO:0000256" key="5">
    <source>
        <dbReference type="ARBA" id="ARBA00025548"/>
    </source>
</evidence>
<evidence type="ECO:0000256" key="8">
    <source>
        <dbReference type="ARBA" id="ARBA00079263"/>
    </source>
</evidence>
<dbReference type="Proteomes" id="UP000694521">
    <property type="component" value="Unplaced"/>
</dbReference>
<reference evidence="11" key="1">
    <citation type="submission" date="2025-08" db="UniProtKB">
        <authorList>
            <consortium name="Ensembl"/>
        </authorList>
    </citation>
    <scope>IDENTIFICATION</scope>
</reference>
<keyword evidence="3" id="KW-0963">Cytoplasm</keyword>
<dbReference type="InterPro" id="IPR006680">
    <property type="entry name" value="Amidohydro-rel"/>
</dbReference>
<dbReference type="FunFam" id="2.30.40.10:FF:000021">
    <property type="entry name" value="Dihydropyrimidinase-related protein 2"/>
    <property type="match status" value="1"/>
</dbReference>
<dbReference type="PANTHER" id="PTHR11647:SF55">
    <property type="entry name" value="DIHYDROPYRIMIDINASE-RELATED PROTEIN 4"/>
    <property type="match status" value="1"/>
</dbReference>
<dbReference type="Gene3D" id="3.20.20.140">
    <property type="entry name" value="Metal-dependent hydrolases"/>
    <property type="match status" value="1"/>
</dbReference>
<reference evidence="11" key="2">
    <citation type="submission" date="2025-09" db="UniProtKB">
        <authorList>
            <consortium name="Ensembl"/>
        </authorList>
    </citation>
    <scope>IDENTIFICATION</scope>
</reference>
<comment type="function">
    <text evidence="5">Necessary for signaling by class 3 semaphorins and subsequent remodeling of the cytoskeleton. Plays a role in axon guidance, neuronal growth cone collapse and cell migration.</text>
</comment>
<dbReference type="InterPro" id="IPR050378">
    <property type="entry name" value="Metallo-dep_Hydrolases_sf"/>
</dbReference>
<evidence type="ECO:0000256" key="4">
    <source>
        <dbReference type="ARBA" id="ARBA00022553"/>
    </source>
</evidence>
<dbReference type="GO" id="GO:0005829">
    <property type="term" value="C:cytosol"/>
    <property type="evidence" value="ECO:0007669"/>
    <property type="project" value="TreeGrafter"/>
</dbReference>
<dbReference type="InterPro" id="IPR011059">
    <property type="entry name" value="Metal-dep_hydrolase_composite"/>
</dbReference>
<dbReference type="Gene3D" id="2.30.40.10">
    <property type="entry name" value="Urease, subunit C, domain 1"/>
    <property type="match status" value="1"/>
</dbReference>
<evidence type="ECO:0000313" key="11">
    <source>
        <dbReference type="Ensembl" id="ENSACDP00005026625.1"/>
    </source>
</evidence>
<keyword evidence="4" id="KW-0597">Phosphoprotein</keyword>
<evidence type="ECO:0000256" key="3">
    <source>
        <dbReference type="ARBA" id="ARBA00022490"/>
    </source>
</evidence>
<proteinExistence type="inferred from homology"/>
<dbReference type="SUPFAM" id="SSF51338">
    <property type="entry name" value="Composite domain of metallo-dependent hydrolases"/>
    <property type="match status" value="2"/>
</dbReference>
<dbReference type="NCBIfam" id="TIGR02033">
    <property type="entry name" value="D-hydantoinase"/>
    <property type="match status" value="1"/>
</dbReference>
<protein>
    <recommendedName>
        <fullName evidence="7">Dihydropyrimidinase-related protein 4</fullName>
    </recommendedName>
    <alternativeName>
        <fullName evidence="8">Collapsin response mediator protein 3</fullName>
    </alternativeName>
    <alternativeName>
        <fullName evidence="9">UNC33-like phosphoprotein 4</fullName>
    </alternativeName>
</protein>
<dbReference type="Pfam" id="PF01979">
    <property type="entry name" value="Amidohydro_1"/>
    <property type="match status" value="1"/>
</dbReference>
<dbReference type="PANTHER" id="PTHR11647">
    <property type="entry name" value="HYDRANTOINASE/DIHYDROPYRIMIDINASE FAMILY MEMBER"/>
    <property type="match status" value="1"/>
</dbReference>
<dbReference type="FunFam" id="2.30.40.10:FF:000022">
    <property type="entry name" value="Dihydropyrimidinase-related protein 2"/>
    <property type="match status" value="1"/>
</dbReference>
<evidence type="ECO:0000256" key="7">
    <source>
        <dbReference type="ARBA" id="ARBA00071523"/>
    </source>
</evidence>
<dbReference type="AlphaFoldDB" id="A0A8B9EZP6"/>
<comment type="subunit">
    <text evidence="6">Homotetramer, and heterotetramer with CRMP1, DPYSL2, DPYSL3 or DPYSL5. Interacts with PLEXA1. Interacts with FLNA.</text>
</comment>
<dbReference type="InterPro" id="IPR032466">
    <property type="entry name" value="Metal_Hydrolase"/>
</dbReference>
<evidence type="ECO:0000256" key="2">
    <source>
        <dbReference type="ARBA" id="ARBA00008829"/>
    </source>
</evidence>
<dbReference type="InterPro" id="IPR011778">
    <property type="entry name" value="Hydantoinase/dihydroPyrase"/>
</dbReference>
<comment type="similarity">
    <text evidence="2">Belongs to the metallo-dependent hydrolases superfamily. Hydantoinase/dihydropyrimidinase family.</text>
</comment>